<keyword evidence="2" id="KW-1185">Reference proteome</keyword>
<dbReference type="KEGG" id="arev:RVR_4916"/>
<reference evidence="1 2" key="4">
    <citation type="journal article" date="2020" name="Sci. Rep.">
        <title>beta-carboline chemical signals induce reveromycin production through a LuxR family regulator in Streptomyces sp. SN-593.</title>
        <authorList>
            <person name="Panthee S."/>
            <person name="Kito N."/>
            <person name="Hayashi T."/>
            <person name="Shimizu T."/>
            <person name="Ishikawa J."/>
            <person name="Hamamoto H."/>
            <person name="Osada H."/>
            <person name="Takahashi S."/>
        </authorList>
    </citation>
    <scope>NUCLEOTIDE SEQUENCE [LARGE SCALE GENOMIC DNA]</scope>
    <source>
        <strain evidence="1 2">SN-593</strain>
    </source>
</reference>
<sequence length="42" mass="4516">MPFRDRTWSGAIPTLTAAAGVTDSIRLGTLVTSVKPRSRITD</sequence>
<evidence type="ECO:0000313" key="2">
    <source>
        <dbReference type="Proteomes" id="UP000595703"/>
    </source>
</evidence>
<protein>
    <submittedName>
        <fullName evidence="1">Uncharacterized protein</fullName>
    </submittedName>
</protein>
<dbReference type="AlphaFoldDB" id="A0A7U3UTV8"/>
<dbReference type="Proteomes" id="UP000595703">
    <property type="component" value="Chromosome"/>
</dbReference>
<organism evidence="1 2">
    <name type="scientific">Actinacidiphila reveromycinica</name>
    <dbReference type="NCBI Taxonomy" id="659352"/>
    <lineage>
        <taxon>Bacteria</taxon>
        <taxon>Bacillati</taxon>
        <taxon>Actinomycetota</taxon>
        <taxon>Actinomycetes</taxon>
        <taxon>Kitasatosporales</taxon>
        <taxon>Streptomycetaceae</taxon>
        <taxon>Actinacidiphila</taxon>
    </lineage>
</organism>
<reference evidence="1 2" key="3">
    <citation type="journal article" date="2011" name="Nat. Chem. Biol.">
        <title>Reveromycin A biosynthesis uses RevG and RevJ for stereospecific spiroacetal formation.</title>
        <authorList>
            <person name="Takahashi S."/>
            <person name="Toyoda A."/>
            <person name="Sekiyama Y."/>
            <person name="Takagi H."/>
            <person name="Nogawa T."/>
            <person name="Uramoto M."/>
            <person name="Suzuki R."/>
            <person name="Koshino H."/>
            <person name="Kumano T."/>
            <person name="Panthee S."/>
            <person name="Dairi T."/>
            <person name="Ishikawa J."/>
            <person name="Ikeda H."/>
            <person name="Sakaki Y."/>
            <person name="Osada H."/>
        </authorList>
    </citation>
    <scope>NUCLEOTIDE SEQUENCE [LARGE SCALE GENOMIC DNA]</scope>
    <source>
        <strain evidence="1 2">SN-593</strain>
    </source>
</reference>
<proteinExistence type="predicted"/>
<dbReference type="EMBL" id="AP018365">
    <property type="protein sequence ID" value="BBA98648.1"/>
    <property type="molecule type" value="Genomic_DNA"/>
</dbReference>
<gene>
    <name evidence="1" type="ORF">RVR_4916</name>
</gene>
<reference evidence="1 2" key="1">
    <citation type="journal article" date="2010" name="J. Bacteriol.">
        <title>Biochemical characterization of a novel indole prenyltransferase from Streptomyces sp. SN-593.</title>
        <authorList>
            <person name="Takahashi S."/>
            <person name="Takagi H."/>
            <person name="Toyoda A."/>
            <person name="Uramoto M."/>
            <person name="Nogawa T."/>
            <person name="Ueki M."/>
            <person name="Sakaki Y."/>
            <person name="Osada H."/>
        </authorList>
    </citation>
    <scope>NUCLEOTIDE SEQUENCE [LARGE SCALE GENOMIC DNA]</scope>
    <source>
        <strain evidence="1 2">SN-593</strain>
    </source>
</reference>
<accession>A0A7U3UTV8</accession>
<reference evidence="1 2" key="2">
    <citation type="journal article" date="2011" name="J. Antibiot.">
        <title>Furaquinocins I and J: novel polyketide isoprenoid hybrid compounds from Streptomyces reveromyceticus SN-593.</title>
        <authorList>
            <person name="Panthee S."/>
            <person name="Takahashi S."/>
            <person name="Takagi H."/>
            <person name="Nogawa T."/>
            <person name="Oowada E."/>
            <person name="Uramoto M."/>
            <person name="Osada H."/>
        </authorList>
    </citation>
    <scope>NUCLEOTIDE SEQUENCE [LARGE SCALE GENOMIC DNA]</scope>
    <source>
        <strain evidence="1 2">SN-593</strain>
    </source>
</reference>
<evidence type="ECO:0000313" key="1">
    <source>
        <dbReference type="EMBL" id="BBA98648.1"/>
    </source>
</evidence>
<name>A0A7U3UTV8_9ACTN</name>